<dbReference type="KEGG" id="ehx:EMIHUDRAFT_311461"/>
<keyword evidence="1" id="KW-0732">Signal</keyword>
<dbReference type="RefSeq" id="XP_005764564.1">
    <property type="nucleotide sequence ID" value="XM_005764507.1"/>
</dbReference>
<evidence type="ECO:0000313" key="3">
    <source>
        <dbReference type="Proteomes" id="UP000013827"/>
    </source>
</evidence>
<dbReference type="InterPro" id="IPR016123">
    <property type="entry name" value="Mog1/PsbP_a/b/a-sand"/>
</dbReference>
<feature type="signal peptide" evidence="1">
    <location>
        <begin position="1"/>
        <end position="35"/>
    </location>
</feature>
<accession>A0A0D3ILK0</accession>
<name>A0A0D3ILK0_EMIH1</name>
<sequence>MRPRPPASLSRAAALKFASIPLAALLASPAAPARAVIGESILPGYLQADDKSWDVTLPAAWKASTADMRAEPEHRFHLRAERSSGAAASLDVFVDVAKGKQFLSDLGKVDEVGRRYAERFGTVQRAAAVPGPVRGSTYYEYEFAGSTTTTRAKLTVYQSRLYMLLLTLPSSAPAEVLAEADAISSSFKAFPVNMFCLAASNGGTAPTPGTCY</sequence>
<protein>
    <recommendedName>
        <fullName evidence="4">PsbP C-terminal domain-containing protein</fullName>
    </recommendedName>
</protein>
<dbReference type="AlphaFoldDB" id="A0A0D3ILK0"/>
<dbReference type="InterPro" id="IPR006311">
    <property type="entry name" value="TAT_signal"/>
</dbReference>
<dbReference type="Proteomes" id="UP000013827">
    <property type="component" value="Unassembled WGS sequence"/>
</dbReference>
<dbReference type="PROSITE" id="PS51318">
    <property type="entry name" value="TAT"/>
    <property type="match status" value="1"/>
</dbReference>
<proteinExistence type="predicted"/>
<evidence type="ECO:0000256" key="1">
    <source>
        <dbReference type="SAM" id="SignalP"/>
    </source>
</evidence>
<evidence type="ECO:0000313" key="2">
    <source>
        <dbReference type="EnsemblProtists" id="EOD12135"/>
    </source>
</evidence>
<reference evidence="2" key="2">
    <citation type="submission" date="2024-10" db="UniProtKB">
        <authorList>
            <consortium name="EnsemblProtists"/>
        </authorList>
    </citation>
    <scope>IDENTIFICATION</scope>
</reference>
<evidence type="ECO:0008006" key="4">
    <source>
        <dbReference type="Google" id="ProtNLM"/>
    </source>
</evidence>
<dbReference type="EnsemblProtists" id="EOD12135">
    <property type="protein sequence ID" value="EOD12135"/>
    <property type="gene ID" value="EMIHUDRAFT_311461"/>
</dbReference>
<feature type="chain" id="PRO_5044257198" description="PsbP C-terminal domain-containing protein" evidence="1">
    <location>
        <begin position="36"/>
        <end position="212"/>
    </location>
</feature>
<dbReference type="PaxDb" id="2903-EOD12135"/>
<dbReference type="SUPFAM" id="SSF55724">
    <property type="entry name" value="Mog1p/PsbP-like"/>
    <property type="match status" value="1"/>
</dbReference>
<dbReference type="Gene3D" id="3.40.1000.10">
    <property type="entry name" value="Mog1/PsbP, alpha/beta/alpha sandwich"/>
    <property type="match status" value="1"/>
</dbReference>
<organism evidence="2 3">
    <name type="scientific">Emiliania huxleyi (strain CCMP1516)</name>
    <dbReference type="NCBI Taxonomy" id="280463"/>
    <lineage>
        <taxon>Eukaryota</taxon>
        <taxon>Haptista</taxon>
        <taxon>Haptophyta</taxon>
        <taxon>Prymnesiophyceae</taxon>
        <taxon>Isochrysidales</taxon>
        <taxon>Noelaerhabdaceae</taxon>
        <taxon>Emiliania</taxon>
    </lineage>
</organism>
<reference evidence="3" key="1">
    <citation type="journal article" date="2013" name="Nature">
        <title>Pan genome of the phytoplankton Emiliania underpins its global distribution.</title>
        <authorList>
            <person name="Read B.A."/>
            <person name="Kegel J."/>
            <person name="Klute M.J."/>
            <person name="Kuo A."/>
            <person name="Lefebvre S.C."/>
            <person name="Maumus F."/>
            <person name="Mayer C."/>
            <person name="Miller J."/>
            <person name="Monier A."/>
            <person name="Salamov A."/>
            <person name="Young J."/>
            <person name="Aguilar M."/>
            <person name="Claverie J.M."/>
            <person name="Frickenhaus S."/>
            <person name="Gonzalez K."/>
            <person name="Herman E.K."/>
            <person name="Lin Y.C."/>
            <person name="Napier J."/>
            <person name="Ogata H."/>
            <person name="Sarno A.F."/>
            <person name="Shmutz J."/>
            <person name="Schroeder D."/>
            <person name="de Vargas C."/>
            <person name="Verret F."/>
            <person name="von Dassow P."/>
            <person name="Valentin K."/>
            <person name="Van de Peer Y."/>
            <person name="Wheeler G."/>
            <person name="Dacks J.B."/>
            <person name="Delwiche C.F."/>
            <person name="Dyhrman S.T."/>
            <person name="Glockner G."/>
            <person name="John U."/>
            <person name="Richards T."/>
            <person name="Worden A.Z."/>
            <person name="Zhang X."/>
            <person name="Grigoriev I.V."/>
            <person name="Allen A.E."/>
            <person name="Bidle K."/>
            <person name="Borodovsky M."/>
            <person name="Bowler C."/>
            <person name="Brownlee C."/>
            <person name="Cock J.M."/>
            <person name="Elias M."/>
            <person name="Gladyshev V.N."/>
            <person name="Groth M."/>
            <person name="Guda C."/>
            <person name="Hadaegh A."/>
            <person name="Iglesias-Rodriguez M.D."/>
            <person name="Jenkins J."/>
            <person name="Jones B.M."/>
            <person name="Lawson T."/>
            <person name="Leese F."/>
            <person name="Lindquist E."/>
            <person name="Lobanov A."/>
            <person name="Lomsadze A."/>
            <person name="Malik S.B."/>
            <person name="Marsh M.E."/>
            <person name="Mackinder L."/>
            <person name="Mock T."/>
            <person name="Mueller-Roeber B."/>
            <person name="Pagarete A."/>
            <person name="Parker M."/>
            <person name="Probert I."/>
            <person name="Quesneville H."/>
            <person name="Raines C."/>
            <person name="Rensing S.A."/>
            <person name="Riano-Pachon D.M."/>
            <person name="Richier S."/>
            <person name="Rokitta S."/>
            <person name="Shiraiwa Y."/>
            <person name="Soanes D.M."/>
            <person name="van der Giezen M."/>
            <person name="Wahlund T.M."/>
            <person name="Williams B."/>
            <person name="Wilson W."/>
            <person name="Wolfe G."/>
            <person name="Wurch L.L."/>
        </authorList>
    </citation>
    <scope>NUCLEOTIDE SEQUENCE</scope>
</reference>
<dbReference type="HOGENOM" id="CLU_1301710_0_0_1"/>
<keyword evidence="3" id="KW-1185">Reference proteome</keyword>
<dbReference type="GeneID" id="17258256"/>